<dbReference type="InterPro" id="IPR011990">
    <property type="entry name" value="TPR-like_helical_dom_sf"/>
</dbReference>
<dbReference type="Gene3D" id="3.90.176.10">
    <property type="entry name" value="Toxin ADP-ribosyltransferase, Chain A, domain 1"/>
    <property type="match status" value="1"/>
</dbReference>
<dbReference type="SMART" id="SM00028">
    <property type="entry name" value="TPR"/>
    <property type="match status" value="5"/>
</dbReference>
<feature type="repeat" description="TPR" evidence="3">
    <location>
        <begin position="488"/>
        <end position="521"/>
    </location>
</feature>
<dbReference type="InterPro" id="IPR019734">
    <property type="entry name" value="TPR_rpt"/>
</dbReference>
<dbReference type="EMBL" id="CAJNOW010006534">
    <property type="protein sequence ID" value="CAF1488652.1"/>
    <property type="molecule type" value="Genomic_DNA"/>
</dbReference>
<dbReference type="SUPFAM" id="SSF56399">
    <property type="entry name" value="ADP-ribosylation"/>
    <property type="match status" value="1"/>
</dbReference>
<dbReference type="Proteomes" id="UP000663834">
    <property type="component" value="Unassembled WGS sequence"/>
</dbReference>
<evidence type="ECO:0000256" key="2">
    <source>
        <dbReference type="ARBA" id="ARBA00022803"/>
    </source>
</evidence>
<name>A0A815S8K3_9BILA</name>
<gene>
    <name evidence="5" type="ORF">GIL414_LOCUS22539</name>
    <name evidence="4" type="ORF">KQP761_LOCUS13977</name>
</gene>
<feature type="repeat" description="TPR" evidence="3">
    <location>
        <begin position="530"/>
        <end position="563"/>
    </location>
</feature>
<evidence type="ECO:0000313" key="6">
    <source>
        <dbReference type="Proteomes" id="UP000663834"/>
    </source>
</evidence>
<comment type="caution">
    <text evidence="4">The sequence shown here is derived from an EMBL/GenBank/DDBJ whole genome shotgun (WGS) entry which is preliminary data.</text>
</comment>
<dbReference type="PANTHER" id="PTHR45641">
    <property type="entry name" value="TETRATRICOPEPTIDE REPEAT PROTEIN (AFU_ORTHOLOGUE AFUA_6G03870)"/>
    <property type="match status" value="1"/>
</dbReference>
<dbReference type="EMBL" id="CAJOBJ010022573">
    <property type="protein sequence ID" value="CAF4224158.1"/>
    <property type="molecule type" value="Genomic_DNA"/>
</dbReference>
<sequence length="671" mass="77307">MDNKKQITAANVSNAGKSKQLYPSKKGKPTMKQALATGVTSSSHNITTKVLNSSKDSFLIQDCILFWLDTNINLDDDCNINILKQFQSIVGNIHVFNNTDQCVDFLKKSQNQNVSLIVSGSVGQQIISRIHSIPQLIAIFIFCQDQPKYESLKINWSKVQGIFTDSATLCNSIKQLAHQFEEDSVDISFVSENDISGQDLDQLDQSFMYTQLIKEILLELEYDEQSFHNFLTYCRQEYSNNVEELKNIQDFERRYTSETSIWWYTLECFIYKILNKALHEQQTDVIISMGFFIRSLDEHIRQLQVQQAKELENEFIVYRGESMKPEQFEKLKKTEGGLIAFSKVLSTSKEKAVAIEFAEKALYDQRSFSILFIIKVDISISSTPFAAIQQCSKFEHEKEILFSMPTVFRINDIKPSDFNNRIWYVHLSSTSDNDKQLHQLTERMREEIKGPSALHRLGALMIKLSKFVKAEEVYKILLNRSSDELEKGYMYYQLGHIKDNQQKYDEAHDFYRKALTILLKHLSADHPNIASCYNNIGLVYDNMNEFSKALSFYEKAYAIYEKASPGNQKNLANCCSSIGLIYNSMDNYSKAFSFCKKAHDIFNEELPANHPLLATSHNNIGLVYANMKKYSEAFASYKRAVDIGQKVLPPDHPNLEVYKRNLESVRKKNNK</sequence>
<dbReference type="SUPFAM" id="SSF48452">
    <property type="entry name" value="TPR-like"/>
    <property type="match status" value="2"/>
</dbReference>
<dbReference type="Proteomes" id="UP000681720">
    <property type="component" value="Unassembled WGS sequence"/>
</dbReference>
<evidence type="ECO:0008006" key="7">
    <source>
        <dbReference type="Google" id="ProtNLM"/>
    </source>
</evidence>
<dbReference type="PROSITE" id="PS51996">
    <property type="entry name" value="TR_MART"/>
    <property type="match status" value="1"/>
</dbReference>
<evidence type="ECO:0000313" key="5">
    <source>
        <dbReference type="EMBL" id="CAF4224158.1"/>
    </source>
</evidence>
<dbReference type="AlphaFoldDB" id="A0A815S8K3"/>
<feature type="repeat" description="TPR" evidence="3">
    <location>
        <begin position="614"/>
        <end position="647"/>
    </location>
</feature>
<accession>A0A815S8K3</accession>
<protein>
    <recommendedName>
        <fullName evidence="7">Mono(ADP-ribosyl)transferase</fullName>
    </recommendedName>
</protein>
<reference evidence="4" key="1">
    <citation type="submission" date="2021-02" db="EMBL/GenBank/DDBJ databases">
        <authorList>
            <person name="Nowell W R."/>
        </authorList>
    </citation>
    <scope>NUCLEOTIDE SEQUENCE</scope>
</reference>
<keyword evidence="2 3" id="KW-0802">TPR repeat</keyword>
<dbReference type="PANTHER" id="PTHR45641:SF19">
    <property type="entry name" value="NEPHROCYSTIN-3"/>
    <property type="match status" value="1"/>
</dbReference>
<dbReference type="Gene3D" id="1.25.40.10">
    <property type="entry name" value="Tetratricopeptide repeat domain"/>
    <property type="match status" value="2"/>
</dbReference>
<evidence type="ECO:0000313" key="4">
    <source>
        <dbReference type="EMBL" id="CAF1488652.1"/>
    </source>
</evidence>
<evidence type="ECO:0000256" key="3">
    <source>
        <dbReference type="PROSITE-ProRule" id="PRU00339"/>
    </source>
</evidence>
<proteinExistence type="predicted"/>
<evidence type="ECO:0000256" key="1">
    <source>
        <dbReference type="ARBA" id="ARBA00022737"/>
    </source>
</evidence>
<dbReference type="PROSITE" id="PS50005">
    <property type="entry name" value="TPR"/>
    <property type="match status" value="3"/>
</dbReference>
<dbReference type="OrthoDB" id="10010670at2759"/>
<keyword evidence="1" id="KW-0677">Repeat</keyword>
<organism evidence="4 6">
    <name type="scientific">Rotaria magnacalcarata</name>
    <dbReference type="NCBI Taxonomy" id="392030"/>
    <lineage>
        <taxon>Eukaryota</taxon>
        <taxon>Metazoa</taxon>
        <taxon>Spiralia</taxon>
        <taxon>Gnathifera</taxon>
        <taxon>Rotifera</taxon>
        <taxon>Eurotatoria</taxon>
        <taxon>Bdelloidea</taxon>
        <taxon>Philodinida</taxon>
        <taxon>Philodinidae</taxon>
        <taxon>Rotaria</taxon>
    </lineage>
</organism>
<dbReference type="Pfam" id="PF13424">
    <property type="entry name" value="TPR_12"/>
    <property type="match status" value="2"/>
</dbReference>